<evidence type="ECO:0000313" key="3">
    <source>
        <dbReference type="EMBL" id="MBB3860646.1"/>
    </source>
</evidence>
<proteinExistence type="predicted"/>
<feature type="transmembrane region" description="Helical" evidence="1">
    <location>
        <begin position="12"/>
        <end position="31"/>
    </location>
</feature>
<dbReference type="Pfam" id="PF09990">
    <property type="entry name" value="DUF2231"/>
    <property type="match status" value="1"/>
</dbReference>
<reference evidence="3 4" key="1">
    <citation type="submission" date="2020-08" db="EMBL/GenBank/DDBJ databases">
        <title>Genomic Encyclopedia of Type Strains, Phase IV (KMG-IV): sequencing the most valuable type-strain genomes for metagenomic binning, comparative biology and taxonomic classification.</title>
        <authorList>
            <person name="Goeker M."/>
        </authorList>
    </citation>
    <scope>NUCLEOTIDE SEQUENCE [LARGE SCALE GENOMIC DNA]</scope>
    <source>
        <strain evidence="3 4">DSM 14552</strain>
    </source>
</reference>
<evidence type="ECO:0000259" key="2">
    <source>
        <dbReference type="Pfam" id="PF09990"/>
    </source>
</evidence>
<dbReference type="Proteomes" id="UP000562395">
    <property type="component" value="Unassembled WGS sequence"/>
</dbReference>
<evidence type="ECO:0000313" key="4">
    <source>
        <dbReference type="Proteomes" id="UP000562395"/>
    </source>
</evidence>
<dbReference type="AlphaFoldDB" id="A0A7W5ZVC9"/>
<evidence type="ECO:0000256" key="1">
    <source>
        <dbReference type="SAM" id="Phobius"/>
    </source>
</evidence>
<feature type="transmembrane region" description="Helical" evidence="1">
    <location>
        <begin position="85"/>
        <end position="103"/>
    </location>
</feature>
<protein>
    <submittedName>
        <fullName evidence="3">Putative membrane protein</fullName>
    </submittedName>
</protein>
<dbReference type="RefSeq" id="WP_183612889.1">
    <property type="nucleotide sequence ID" value="NZ_JACICY010000003.1"/>
</dbReference>
<keyword evidence="1" id="KW-0472">Membrane</keyword>
<accession>A0A7W5ZVC9</accession>
<name>A0A7W5ZVC9_9SPHN</name>
<dbReference type="InterPro" id="IPR019251">
    <property type="entry name" value="DUF2231_TM"/>
</dbReference>
<keyword evidence="1" id="KW-0812">Transmembrane</keyword>
<sequence>MPESGVHAAAPASPLHAILLAFPVALYPSALISDITYLQTSVVQWTNFSQWLIAGADLFAGLLLAWTIASLLFGRARHARGRGKATLIVVAVMFVLGIINALQHSKDGWASVGTTGLILSIACTILAIVAAFLVHSRTIVREVRP</sequence>
<organism evidence="3 4">
    <name type="scientific">Novosphingobium hassiacum</name>
    <dbReference type="NCBI Taxonomy" id="173676"/>
    <lineage>
        <taxon>Bacteria</taxon>
        <taxon>Pseudomonadati</taxon>
        <taxon>Pseudomonadota</taxon>
        <taxon>Alphaproteobacteria</taxon>
        <taxon>Sphingomonadales</taxon>
        <taxon>Sphingomonadaceae</taxon>
        <taxon>Novosphingobium</taxon>
    </lineage>
</organism>
<feature type="transmembrane region" description="Helical" evidence="1">
    <location>
        <begin position="109"/>
        <end position="134"/>
    </location>
</feature>
<keyword evidence="1" id="KW-1133">Transmembrane helix</keyword>
<keyword evidence="4" id="KW-1185">Reference proteome</keyword>
<feature type="domain" description="DUF2231" evidence="2">
    <location>
        <begin position="13"/>
        <end position="132"/>
    </location>
</feature>
<comment type="caution">
    <text evidence="3">The sequence shown here is derived from an EMBL/GenBank/DDBJ whole genome shotgun (WGS) entry which is preliminary data.</text>
</comment>
<dbReference type="EMBL" id="JACICY010000003">
    <property type="protein sequence ID" value="MBB3860646.1"/>
    <property type="molecule type" value="Genomic_DNA"/>
</dbReference>
<gene>
    <name evidence="3" type="ORF">GGQ88_001912</name>
</gene>
<feature type="transmembrane region" description="Helical" evidence="1">
    <location>
        <begin position="51"/>
        <end position="73"/>
    </location>
</feature>